<proteinExistence type="predicted"/>
<reference evidence="1" key="1">
    <citation type="submission" date="2023-11" db="EMBL/GenBank/DDBJ databases">
        <title>Genome assemblies of two species of porcelain crab, Petrolisthes cinctipes and Petrolisthes manimaculis (Anomura: Porcellanidae).</title>
        <authorList>
            <person name="Angst P."/>
        </authorList>
    </citation>
    <scope>NUCLEOTIDE SEQUENCE</scope>
    <source>
        <strain evidence="1">PB745_02</strain>
        <tissue evidence="1">Gill</tissue>
    </source>
</reference>
<evidence type="ECO:0000313" key="1">
    <source>
        <dbReference type="EMBL" id="KAK4317338.1"/>
    </source>
</evidence>
<dbReference type="EMBL" id="JAWZYT010000930">
    <property type="protein sequence ID" value="KAK4317338.1"/>
    <property type="molecule type" value="Genomic_DNA"/>
</dbReference>
<name>A0AAE1PZT3_9EUCA</name>
<keyword evidence="2" id="KW-1185">Reference proteome</keyword>
<evidence type="ECO:0000313" key="2">
    <source>
        <dbReference type="Proteomes" id="UP001292094"/>
    </source>
</evidence>
<accession>A0AAE1PZT3</accession>
<dbReference type="PANTHER" id="PTHR47510:SF3">
    <property type="entry name" value="ENDO_EXONUCLEASE_PHOSPHATASE DOMAIN-CONTAINING PROTEIN"/>
    <property type="match status" value="1"/>
</dbReference>
<dbReference type="Gene3D" id="3.60.10.10">
    <property type="entry name" value="Endonuclease/exonuclease/phosphatase"/>
    <property type="match status" value="1"/>
</dbReference>
<comment type="caution">
    <text evidence="1">The sequence shown here is derived from an EMBL/GenBank/DDBJ whole genome shotgun (WGS) entry which is preliminary data.</text>
</comment>
<dbReference type="PANTHER" id="PTHR47510">
    <property type="entry name" value="REVERSE TRANSCRIPTASE DOMAIN-CONTAINING PROTEIN"/>
    <property type="match status" value="1"/>
</dbReference>
<dbReference type="AlphaFoldDB" id="A0AAE1PZT3"/>
<gene>
    <name evidence="1" type="ORF">Pmani_011602</name>
</gene>
<sequence>MSATSMWAQRRWENDLRSKLCGPGVGSKTWWSLIKERQGNSHHETIPPLTRLDGTTATSSKEKADMLADHFSTKMTVADPNRPPPHLAQECDQEITTVEVTQERVEHLLRAVDVRKASGPDDVSPQVLRHCSSELAGTLTESSLPILRHRTDIAVVTETWLTSEVESTFGKIPGYTHWIREDRHRRQGGGVAICLKEGLQAHRLDIETPPLTEAVFLRIVMANGTGLLLCAIEEILYMAALQEEPNHQQQDSSL</sequence>
<organism evidence="1 2">
    <name type="scientific">Petrolisthes manimaculis</name>
    <dbReference type="NCBI Taxonomy" id="1843537"/>
    <lineage>
        <taxon>Eukaryota</taxon>
        <taxon>Metazoa</taxon>
        <taxon>Ecdysozoa</taxon>
        <taxon>Arthropoda</taxon>
        <taxon>Crustacea</taxon>
        <taxon>Multicrustacea</taxon>
        <taxon>Malacostraca</taxon>
        <taxon>Eumalacostraca</taxon>
        <taxon>Eucarida</taxon>
        <taxon>Decapoda</taxon>
        <taxon>Pleocyemata</taxon>
        <taxon>Anomura</taxon>
        <taxon>Galatheoidea</taxon>
        <taxon>Porcellanidae</taxon>
        <taxon>Petrolisthes</taxon>
    </lineage>
</organism>
<dbReference type="Proteomes" id="UP001292094">
    <property type="component" value="Unassembled WGS sequence"/>
</dbReference>
<dbReference type="InterPro" id="IPR036691">
    <property type="entry name" value="Endo/exonu/phosph_ase_sf"/>
</dbReference>
<protein>
    <submittedName>
        <fullName evidence="1">Uncharacterized protein</fullName>
    </submittedName>
</protein>